<name>A0AAV7BFY9_ENGPU</name>
<comment type="similarity">
    <text evidence="2">Belongs to the GPLD1 family.</text>
</comment>
<evidence type="ECO:0000256" key="2">
    <source>
        <dbReference type="ARBA" id="ARBA00008652"/>
    </source>
</evidence>
<evidence type="ECO:0000313" key="15">
    <source>
        <dbReference type="Proteomes" id="UP000824782"/>
    </source>
</evidence>
<dbReference type="GO" id="GO:0005615">
    <property type="term" value="C:extracellular space"/>
    <property type="evidence" value="ECO:0007669"/>
    <property type="project" value="TreeGrafter"/>
</dbReference>
<feature type="repeat" description="FG-GAP" evidence="12">
    <location>
        <begin position="435"/>
        <end position="496"/>
    </location>
</feature>
<sequence>MAPYTALYMVFSLYVQLSESCGISTHIEIAHRGLEYFHEESGNVNYRELLLKHPEAFQAGSVYPDAFYQDLCWQGSYHDVSEDSHWTPFLETSVNYIRRTYPLPWNESTQKLVAFLFGVASHMVADVSWHSLGLDQGFLRAMGEIDFHGSYSEAHQAGDFGGDVLSQYEVNFDYLEKKWYIPVKDLLNIYQELYNKTMITESVIIDCTYILFVELFGEYMAVSKLYSTYARKSPFLVERFHEYFLGGVDDMAAWSTNIFHVVSFLLENGTSYCHLPENPIFIQCNMQKREFRLPGKKQLQNNESYRDFNTTSLIKPMGTYIISSETGVYYQLNHWAESSMQLIASATNAVNMKNLFKFQYSNHINTPSATYSVNSPYSRLGWSVTTGDLNNDGWDDLVIGAPGYSTMGRIQVGCVYIIYSSDSGIPSQNMDLEKDANVLLSGFENAGRFGSSMAVLDFNDDGHLDLAVGAPSVGSSQLTYTGSVYVYYGSKENGLSTQPNVTIKCKLSYCNFGWTLYAADVNEDTKLDLVVGSPYAPGGGNQRGLVAAFYANHRRSTKDSLYAEEADWSINGEHDYAWFGYSIHSHKRRSKTLLVIGSPTWKSCKRPYCEDAQSIGKTYGYHPPSKNTTFVLYGHEDQSKLGTSFSSGTLAVDGERKQVLMIGAPTQSATSKVVFISKVLTNAGAAVMYELNGKTQPSNLGTLRGDREFSRFGAKLHFSDLDEDGLDEIIVTSPLRTGDITSTMFGSQRGRVYIYNGNITSKGLLTGKCKSWFSPCPDDWAQYVIISPEEKARFGSAITTIKSRHKKQVVVAAVRSSWKARLAGSLYIYNLC</sequence>
<dbReference type="PROSITE" id="PS51470">
    <property type="entry name" value="FG_GAP"/>
    <property type="match status" value="4"/>
</dbReference>
<organism evidence="14 15">
    <name type="scientific">Engystomops pustulosus</name>
    <name type="common">Tungara frog</name>
    <name type="synonym">Physalaemus pustulosus</name>
    <dbReference type="NCBI Taxonomy" id="76066"/>
    <lineage>
        <taxon>Eukaryota</taxon>
        <taxon>Metazoa</taxon>
        <taxon>Chordata</taxon>
        <taxon>Craniata</taxon>
        <taxon>Vertebrata</taxon>
        <taxon>Euteleostomi</taxon>
        <taxon>Amphibia</taxon>
        <taxon>Batrachia</taxon>
        <taxon>Anura</taxon>
        <taxon>Neobatrachia</taxon>
        <taxon>Hyloidea</taxon>
        <taxon>Leptodactylidae</taxon>
        <taxon>Leiuperinae</taxon>
        <taxon>Engystomops</taxon>
    </lineage>
</organism>
<keyword evidence="5" id="KW-0964">Secreted</keyword>
<dbReference type="GO" id="GO:0031012">
    <property type="term" value="C:extracellular matrix"/>
    <property type="evidence" value="ECO:0007669"/>
    <property type="project" value="TreeGrafter"/>
</dbReference>
<keyword evidence="7" id="KW-0677">Repeat</keyword>
<feature type="repeat" description="FG-GAP" evidence="12">
    <location>
        <begin position="696"/>
        <end position="764"/>
    </location>
</feature>
<dbReference type="SUPFAM" id="SSF69318">
    <property type="entry name" value="Integrin alpha N-terminal domain"/>
    <property type="match status" value="1"/>
</dbReference>
<comment type="caution">
    <text evidence="14">The sequence shown here is derived from an EMBL/GenBank/DDBJ whole genome shotgun (WGS) entry which is preliminary data.</text>
</comment>
<feature type="repeat" description="FG-GAP" evidence="12">
    <location>
        <begin position="366"/>
        <end position="427"/>
    </location>
</feature>
<dbReference type="SMART" id="SM00191">
    <property type="entry name" value="Int_alpha"/>
    <property type="match status" value="5"/>
</dbReference>
<evidence type="ECO:0000256" key="6">
    <source>
        <dbReference type="ARBA" id="ARBA00022729"/>
    </source>
</evidence>
<keyword evidence="9" id="KW-0325">Glycoprotein</keyword>
<evidence type="ECO:0000256" key="9">
    <source>
        <dbReference type="ARBA" id="ARBA00023180"/>
    </source>
</evidence>
<evidence type="ECO:0000259" key="13">
    <source>
        <dbReference type="Pfam" id="PF00882"/>
    </source>
</evidence>
<dbReference type="InterPro" id="IPR029002">
    <property type="entry name" value="PLPC/GPLD1"/>
</dbReference>
<dbReference type="PRINTS" id="PR00718">
    <property type="entry name" value="PHPHLIPASED"/>
</dbReference>
<dbReference type="InterPro" id="IPR013517">
    <property type="entry name" value="FG-GAP"/>
</dbReference>
<reference evidence="14" key="1">
    <citation type="thesis" date="2020" institute="ProQuest LLC" country="789 East Eisenhower Parkway, Ann Arbor, MI, USA">
        <title>Comparative Genomics and Chromosome Evolution.</title>
        <authorList>
            <person name="Mudd A.B."/>
        </authorList>
    </citation>
    <scope>NUCLEOTIDE SEQUENCE</scope>
    <source>
        <strain evidence="14">237g6f4</strain>
        <tissue evidence="14">Blood</tissue>
    </source>
</reference>
<comment type="catalytic activity">
    <reaction evidence="11">
        <text>a 6-(alpha-D-glucosaminyl)-1-(1,2-diacyl-sn-glycero-3-phospho)-1D-myo-inositol + H2O = 6-(alpha-D-glucosaminyl)-1D-myo-inositol + a 1,2-diacyl-sn-glycero-3-phosphate + H(+)</text>
        <dbReference type="Rhea" id="RHEA:10832"/>
        <dbReference type="ChEBI" id="CHEBI:15377"/>
        <dbReference type="ChEBI" id="CHEBI:15378"/>
        <dbReference type="ChEBI" id="CHEBI:57997"/>
        <dbReference type="ChEBI" id="CHEBI:58608"/>
        <dbReference type="ChEBI" id="CHEBI:58700"/>
        <dbReference type="EC" id="3.1.4.50"/>
    </reaction>
</comment>
<evidence type="ECO:0000256" key="11">
    <source>
        <dbReference type="ARBA" id="ARBA00093237"/>
    </source>
</evidence>
<dbReference type="EMBL" id="WNYA01000005">
    <property type="protein sequence ID" value="KAG8571513.1"/>
    <property type="molecule type" value="Genomic_DNA"/>
</dbReference>
<dbReference type="PANTHER" id="PTHR23221">
    <property type="entry name" value="GLYCOSYLPHOSPHATIDYLINOSITOL PHOSPHOLIPASE D"/>
    <property type="match status" value="1"/>
</dbReference>
<dbReference type="SUPFAM" id="SSF48537">
    <property type="entry name" value="Phospholipase C/P1 nuclease"/>
    <property type="match status" value="1"/>
</dbReference>
<dbReference type="Pfam" id="PF00882">
    <property type="entry name" value="Zn_dep_PLPC"/>
    <property type="match status" value="1"/>
</dbReference>
<evidence type="ECO:0000256" key="8">
    <source>
        <dbReference type="ARBA" id="ARBA00022801"/>
    </source>
</evidence>
<dbReference type="InterPro" id="IPR001028">
    <property type="entry name" value="Gprt_PLipase_D"/>
</dbReference>
<evidence type="ECO:0000256" key="5">
    <source>
        <dbReference type="ARBA" id="ARBA00022525"/>
    </source>
</evidence>
<dbReference type="Gene3D" id="2.130.10.130">
    <property type="entry name" value="Integrin alpha, N-terminal"/>
    <property type="match status" value="3"/>
</dbReference>
<evidence type="ECO:0000256" key="1">
    <source>
        <dbReference type="ARBA" id="ARBA00004613"/>
    </source>
</evidence>
<dbReference type="InterPro" id="IPR028994">
    <property type="entry name" value="Integrin_alpha_N"/>
</dbReference>
<gene>
    <name evidence="14" type="ORF">GDO81_011676</name>
</gene>
<proteinExistence type="inferred from homology"/>
<evidence type="ECO:0000256" key="12">
    <source>
        <dbReference type="PROSITE-ProRule" id="PRU00803"/>
    </source>
</evidence>
<accession>A0AAV7BFY9</accession>
<keyword evidence="8" id="KW-0378">Hydrolase</keyword>
<evidence type="ECO:0000313" key="14">
    <source>
        <dbReference type="EMBL" id="KAG8571513.1"/>
    </source>
</evidence>
<dbReference type="GO" id="GO:0004621">
    <property type="term" value="F:glycosylphosphatidylinositol phospholipase D activity"/>
    <property type="evidence" value="ECO:0007669"/>
    <property type="project" value="UniProtKB-EC"/>
</dbReference>
<dbReference type="PANTHER" id="PTHR23221:SF7">
    <property type="entry name" value="PHOSPHATIDYLINOSITOL-GLYCAN-SPECIFIC PHOSPHOLIPASE D"/>
    <property type="match status" value="1"/>
</dbReference>
<evidence type="ECO:0000256" key="7">
    <source>
        <dbReference type="ARBA" id="ARBA00022737"/>
    </source>
</evidence>
<evidence type="ECO:0000256" key="10">
    <source>
        <dbReference type="ARBA" id="ARBA00029753"/>
    </source>
</evidence>
<feature type="repeat" description="FG-GAP" evidence="12">
    <location>
        <begin position="498"/>
        <end position="558"/>
    </location>
</feature>
<protein>
    <recommendedName>
        <fullName evidence="4">Phosphatidylinositol-glycan-specific phospholipase D</fullName>
        <ecNumber evidence="3">3.1.4.50</ecNumber>
    </recommendedName>
    <alternativeName>
        <fullName evidence="10">Glycosyl-phosphatidylinositol-specific phospholipase D</fullName>
    </alternativeName>
</protein>
<dbReference type="InterPro" id="IPR013519">
    <property type="entry name" value="Int_alpha_beta-p"/>
</dbReference>
<comment type="subcellular location">
    <subcellularLocation>
        <location evidence="1">Secreted</location>
    </subcellularLocation>
</comment>
<dbReference type="EC" id="3.1.4.50" evidence="3"/>
<evidence type="ECO:0000256" key="4">
    <source>
        <dbReference type="ARBA" id="ARBA00015988"/>
    </source>
</evidence>
<dbReference type="AlphaFoldDB" id="A0AAV7BFY9"/>
<keyword evidence="15" id="KW-1185">Reference proteome</keyword>
<feature type="domain" description="Phospholipase C/D" evidence="13">
    <location>
        <begin position="25"/>
        <end position="208"/>
    </location>
</feature>
<dbReference type="Pfam" id="PF01839">
    <property type="entry name" value="FG-GAP"/>
    <property type="match status" value="3"/>
</dbReference>
<dbReference type="InterPro" id="IPR008947">
    <property type="entry name" value="PLipase_C/P1_nuclease_dom_sf"/>
</dbReference>
<dbReference type="Proteomes" id="UP000824782">
    <property type="component" value="Unassembled WGS sequence"/>
</dbReference>
<evidence type="ECO:0000256" key="3">
    <source>
        <dbReference type="ARBA" id="ARBA00012284"/>
    </source>
</evidence>
<keyword evidence="6" id="KW-0732">Signal</keyword>